<organism evidence="1 2">
    <name type="scientific">Prunus yedoensis var. nudiflora</name>
    <dbReference type="NCBI Taxonomy" id="2094558"/>
    <lineage>
        <taxon>Eukaryota</taxon>
        <taxon>Viridiplantae</taxon>
        <taxon>Streptophyta</taxon>
        <taxon>Embryophyta</taxon>
        <taxon>Tracheophyta</taxon>
        <taxon>Spermatophyta</taxon>
        <taxon>Magnoliopsida</taxon>
        <taxon>eudicotyledons</taxon>
        <taxon>Gunneridae</taxon>
        <taxon>Pentapetalae</taxon>
        <taxon>rosids</taxon>
        <taxon>fabids</taxon>
        <taxon>Rosales</taxon>
        <taxon>Rosaceae</taxon>
        <taxon>Amygdaloideae</taxon>
        <taxon>Amygdaleae</taxon>
        <taxon>Prunus</taxon>
    </lineage>
</organism>
<name>A0A314XNC2_PRUYE</name>
<sequence length="139" mass="15649">MVIVGTSIYSIKTIQFFEPSPIHLPSWANPHYIVVTAPSTLTYSSQPFHVKYEPSDPKVNGCDFSPTTLVLFGRVSGQPIKGELCCSQKLVSSTQSLCLRAFLRRAQGLDSRSHQSLLIPPKVKSQWLIRFNTLLLFRR</sequence>
<proteinExistence type="predicted"/>
<keyword evidence="2" id="KW-1185">Reference proteome</keyword>
<dbReference type="AlphaFoldDB" id="A0A314XNC2"/>
<dbReference type="EMBL" id="PJQY01002217">
    <property type="protein sequence ID" value="PQP95611.1"/>
    <property type="molecule type" value="Genomic_DNA"/>
</dbReference>
<accession>A0A314XNC2</accession>
<evidence type="ECO:0000313" key="2">
    <source>
        <dbReference type="Proteomes" id="UP000250321"/>
    </source>
</evidence>
<protein>
    <submittedName>
        <fullName evidence="1">Uncharacterized protein</fullName>
    </submittedName>
</protein>
<reference evidence="1 2" key="1">
    <citation type="submission" date="2018-02" db="EMBL/GenBank/DDBJ databases">
        <title>Draft genome of wild Prunus yedoensis var. nudiflora.</title>
        <authorList>
            <person name="Baek S."/>
            <person name="Kim J.-H."/>
            <person name="Choi K."/>
            <person name="Kim G.-B."/>
            <person name="Cho A."/>
            <person name="Jang H."/>
            <person name="Shin C.-H."/>
            <person name="Yu H.-J."/>
            <person name="Mun J.-H."/>
        </authorList>
    </citation>
    <scope>NUCLEOTIDE SEQUENCE [LARGE SCALE GENOMIC DNA]</scope>
    <source>
        <strain evidence="2">cv. Jeju island</strain>
        <tissue evidence="1">Leaf</tissue>
    </source>
</reference>
<dbReference type="Proteomes" id="UP000250321">
    <property type="component" value="Unassembled WGS sequence"/>
</dbReference>
<comment type="caution">
    <text evidence="1">The sequence shown here is derived from an EMBL/GenBank/DDBJ whole genome shotgun (WGS) entry which is preliminary data.</text>
</comment>
<gene>
    <name evidence="1" type="ORF">Pyn_01271</name>
</gene>
<evidence type="ECO:0000313" key="1">
    <source>
        <dbReference type="EMBL" id="PQP95611.1"/>
    </source>
</evidence>